<dbReference type="SUPFAM" id="SSF47384">
    <property type="entry name" value="Homodimeric domain of signal transducing histidine kinase"/>
    <property type="match status" value="1"/>
</dbReference>
<dbReference type="PANTHER" id="PTHR43065:SF42">
    <property type="entry name" value="TWO-COMPONENT SENSOR PPRA"/>
    <property type="match status" value="1"/>
</dbReference>
<proteinExistence type="predicted"/>
<keyword evidence="4" id="KW-0472">Membrane</keyword>
<dbReference type="Gene3D" id="3.30.565.10">
    <property type="entry name" value="Histidine kinase-like ATPase, C-terminal domain"/>
    <property type="match status" value="1"/>
</dbReference>
<dbReference type="SUPFAM" id="SSF55874">
    <property type="entry name" value="ATPase domain of HSP90 chaperone/DNA topoisomerase II/histidine kinase"/>
    <property type="match status" value="1"/>
</dbReference>
<sequence length="709" mass="79140">MSFKPLSFFLIVFLLIDAGARGQEVISYDHLPPEGLSLGKGWRMTTIDNPSFARVGINDAEWTPIDPALGMDQLSQLKKTRIGWMRMHFKVGDQLSRRALLLSVFQNCASEIYLDGKLVKKYGVLSSRPASVVPVGANLPPEEIRLDGEGEHVFAVRFAPWQTAFYIKMDNSFFMLGLNSFDNWQAASQAVNESNGVYIVLLSVFSLLSLLHLSFYRYDPTQRANLYFSWYAVISTITFFMVAAQASFHDLRLHSLVRLPSFILSLMTGIWSARALSSLFGFRAKKLIAGMWVIYILSTVSILLYGSGFLNFDGTLILFTSVHIFLLVKALTARRPGAGIIAAGFGASVLAAIVSAVVQYRGLQVDIRWFQTFVGVIYLAPALGISLYLAREFALKSNLLRDKLVQVENLSAQNLAYEQDKQQLLTHQNEKLEIQVKERTSALTRSLDELRTAQDQLIQAAKMASLGELTAGIAHEIQNPLNFVNNFSEVSAELISELEEELDKGDLEEARHLSTDIRQNLEKINLHGKRADNIVKGMLEHSRVSNGSRETTDMVKLIEEYFRLSYHAVRAKDRSFNVQVLQRYEDNLPLVTLAPQDIGRVLLNIFNNAFYAMRQRLNLHEKDYQPTLELTLTPCNSMLEISIADNGTGIPEPALSKIMQPFFTTKPAGEGTGLGLSLSYDIIVKGHGGKMDIRNRPGGGAIAMILLSV</sequence>
<evidence type="ECO:0000313" key="6">
    <source>
        <dbReference type="EMBL" id="RFZ91309.1"/>
    </source>
</evidence>
<feature type="transmembrane region" description="Helical" evidence="4">
    <location>
        <begin position="370"/>
        <end position="390"/>
    </location>
</feature>
<dbReference type="Pfam" id="PF02518">
    <property type="entry name" value="HATPase_c"/>
    <property type="match status" value="1"/>
</dbReference>
<dbReference type="GO" id="GO:0000155">
    <property type="term" value="F:phosphorelay sensor kinase activity"/>
    <property type="evidence" value="ECO:0007669"/>
    <property type="project" value="InterPro"/>
</dbReference>
<dbReference type="SMART" id="SM00388">
    <property type="entry name" value="HisKA"/>
    <property type="match status" value="1"/>
</dbReference>
<accession>A0A372NQT1</accession>
<dbReference type="InterPro" id="IPR036890">
    <property type="entry name" value="HATPase_C_sf"/>
</dbReference>
<dbReference type="Gene3D" id="1.10.287.130">
    <property type="match status" value="1"/>
</dbReference>
<comment type="catalytic activity">
    <reaction evidence="1">
        <text>ATP + protein L-histidine = ADP + protein N-phospho-L-histidine.</text>
        <dbReference type="EC" id="2.7.13.3"/>
    </reaction>
</comment>
<evidence type="ECO:0000259" key="5">
    <source>
        <dbReference type="PROSITE" id="PS50109"/>
    </source>
</evidence>
<name>A0A372NQT1_9SPHI</name>
<evidence type="ECO:0000256" key="2">
    <source>
        <dbReference type="ARBA" id="ARBA00012438"/>
    </source>
</evidence>
<comment type="caution">
    <text evidence="6">The sequence shown here is derived from an EMBL/GenBank/DDBJ whole genome shotgun (WGS) entry which is preliminary data.</text>
</comment>
<dbReference type="Pfam" id="PF00512">
    <property type="entry name" value="HisKA"/>
    <property type="match status" value="1"/>
</dbReference>
<gene>
    <name evidence="6" type="ORF">D0C36_20495</name>
</gene>
<dbReference type="Proteomes" id="UP000264217">
    <property type="component" value="Unassembled WGS sequence"/>
</dbReference>
<protein>
    <recommendedName>
        <fullName evidence="2">histidine kinase</fullName>
        <ecNumber evidence="2">2.7.13.3</ecNumber>
    </recommendedName>
</protein>
<dbReference type="SMART" id="SM00387">
    <property type="entry name" value="HATPase_c"/>
    <property type="match status" value="1"/>
</dbReference>
<dbReference type="EMBL" id="QWDC01000003">
    <property type="protein sequence ID" value="RFZ91309.1"/>
    <property type="molecule type" value="Genomic_DNA"/>
</dbReference>
<dbReference type="RefSeq" id="WP_117393554.1">
    <property type="nucleotide sequence ID" value="NZ_QWDC01000003.1"/>
</dbReference>
<reference evidence="6 7" key="1">
    <citation type="submission" date="2018-08" db="EMBL/GenBank/DDBJ databases">
        <title>Mucilaginibacter sp. MYSH2.</title>
        <authorList>
            <person name="Seo T."/>
        </authorList>
    </citation>
    <scope>NUCLEOTIDE SEQUENCE [LARGE SCALE GENOMIC DNA]</scope>
    <source>
        <strain evidence="6 7">MYSH2</strain>
    </source>
</reference>
<dbReference type="AlphaFoldDB" id="A0A372NQT1"/>
<feature type="domain" description="Histidine kinase" evidence="5">
    <location>
        <begin position="472"/>
        <end position="709"/>
    </location>
</feature>
<keyword evidence="4" id="KW-1133">Transmembrane helix</keyword>
<evidence type="ECO:0000256" key="1">
    <source>
        <dbReference type="ARBA" id="ARBA00000085"/>
    </source>
</evidence>
<dbReference type="CDD" id="cd00082">
    <property type="entry name" value="HisKA"/>
    <property type="match status" value="1"/>
</dbReference>
<dbReference type="InterPro" id="IPR004358">
    <property type="entry name" value="Sig_transdc_His_kin-like_C"/>
</dbReference>
<keyword evidence="7" id="KW-1185">Reference proteome</keyword>
<feature type="transmembrane region" description="Helical" evidence="4">
    <location>
        <begin position="196"/>
        <end position="216"/>
    </location>
</feature>
<feature type="transmembrane region" description="Helical" evidence="4">
    <location>
        <begin position="260"/>
        <end position="280"/>
    </location>
</feature>
<dbReference type="PROSITE" id="PS50109">
    <property type="entry name" value="HIS_KIN"/>
    <property type="match status" value="1"/>
</dbReference>
<keyword evidence="4" id="KW-0812">Transmembrane</keyword>
<dbReference type="OrthoDB" id="9806995at2"/>
<dbReference type="InterPro" id="IPR003594">
    <property type="entry name" value="HATPase_dom"/>
</dbReference>
<keyword evidence="3" id="KW-0597">Phosphoprotein</keyword>
<dbReference type="InterPro" id="IPR005467">
    <property type="entry name" value="His_kinase_dom"/>
</dbReference>
<dbReference type="InterPro" id="IPR036097">
    <property type="entry name" value="HisK_dim/P_sf"/>
</dbReference>
<evidence type="ECO:0000313" key="7">
    <source>
        <dbReference type="Proteomes" id="UP000264217"/>
    </source>
</evidence>
<evidence type="ECO:0000256" key="4">
    <source>
        <dbReference type="SAM" id="Phobius"/>
    </source>
</evidence>
<feature type="transmembrane region" description="Helical" evidence="4">
    <location>
        <begin position="338"/>
        <end position="358"/>
    </location>
</feature>
<dbReference type="PANTHER" id="PTHR43065">
    <property type="entry name" value="SENSOR HISTIDINE KINASE"/>
    <property type="match status" value="1"/>
</dbReference>
<feature type="transmembrane region" description="Helical" evidence="4">
    <location>
        <begin position="287"/>
        <end position="306"/>
    </location>
</feature>
<dbReference type="EC" id="2.7.13.3" evidence="2"/>
<evidence type="ECO:0000256" key="3">
    <source>
        <dbReference type="ARBA" id="ARBA00022553"/>
    </source>
</evidence>
<dbReference type="Gene3D" id="2.60.120.260">
    <property type="entry name" value="Galactose-binding domain-like"/>
    <property type="match status" value="1"/>
</dbReference>
<dbReference type="PRINTS" id="PR00344">
    <property type="entry name" value="BCTRLSENSOR"/>
</dbReference>
<feature type="transmembrane region" description="Helical" evidence="4">
    <location>
        <begin position="228"/>
        <end position="248"/>
    </location>
</feature>
<organism evidence="6 7">
    <name type="scientific">Mucilaginibacter conchicola</name>
    <dbReference type="NCBI Taxonomy" id="2303333"/>
    <lineage>
        <taxon>Bacteria</taxon>
        <taxon>Pseudomonadati</taxon>
        <taxon>Bacteroidota</taxon>
        <taxon>Sphingobacteriia</taxon>
        <taxon>Sphingobacteriales</taxon>
        <taxon>Sphingobacteriaceae</taxon>
        <taxon>Mucilaginibacter</taxon>
    </lineage>
</organism>
<dbReference type="InterPro" id="IPR003661">
    <property type="entry name" value="HisK_dim/P_dom"/>
</dbReference>